<dbReference type="InterPro" id="IPR021710">
    <property type="entry name" value="DUF3293"/>
</dbReference>
<dbReference type="Proteomes" id="UP000242857">
    <property type="component" value="Unassembled WGS sequence"/>
</dbReference>
<proteinExistence type="predicted"/>
<dbReference type="RefSeq" id="WP_218587140.1">
    <property type="nucleotide sequence ID" value="NZ_FQUK01000002.1"/>
</dbReference>
<dbReference type="STRING" id="213588.SAMN02745204_00157"/>
<organism evidence="1 2">
    <name type="scientific">Thermomonas hydrothermalis</name>
    <dbReference type="NCBI Taxonomy" id="213588"/>
    <lineage>
        <taxon>Bacteria</taxon>
        <taxon>Pseudomonadati</taxon>
        <taxon>Pseudomonadota</taxon>
        <taxon>Gammaproteobacteria</taxon>
        <taxon>Lysobacterales</taxon>
        <taxon>Lysobacteraceae</taxon>
        <taxon>Thermomonas</taxon>
    </lineage>
</organism>
<evidence type="ECO:0008006" key="3">
    <source>
        <dbReference type="Google" id="ProtNLM"/>
    </source>
</evidence>
<evidence type="ECO:0000313" key="1">
    <source>
        <dbReference type="EMBL" id="SHE30226.1"/>
    </source>
</evidence>
<accession>A0A1M4SDE7</accession>
<reference evidence="2" key="1">
    <citation type="submission" date="2016-11" db="EMBL/GenBank/DDBJ databases">
        <authorList>
            <person name="Varghese N."/>
            <person name="Submissions S."/>
        </authorList>
    </citation>
    <scope>NUCLEOTIDE SEQUENCE [LARGE SCALE GENOMIC DNA]</scope>
    <source>
        <strain evidence="2">DSM 14834</strain>
    </source>
</reference>
<name>A0A1M4SDE7_9GAMM</name>
<keyword evidence="2" id="KW-1185">Reference proteome</keyword>
<dbReference type="Pfam" id="PF11697">
    <property type="entry name" value="DUF3293"/>
    <property type="match status" value="1"/>
</dbReference>
<evidence type="ECO:0000313" key="2">
    <source>
        <dbReference type="Proteomes" id="UP000242857"/>
    </source>
</evidence>
<protein>
    <recommendedName>
        <fullName evidence="3">DUF3293 domain-containing protein</fullName>
    </recommendedName>
</protein>
<dbReference type="EMBL" id="FQUK01000002">
    <property type="protein sequence ID" value="SHE30226.1"/>
    <property type="molecule type" value="Genomic_DNA"/>
</dbReference>
<gene>
    <name evidence="1" type="ORF">SAMN02745204_00157</name>
</gene>
<sequence>MLDAELLRAYRETHYCVYGPTPFVLRIDSASPPLAALHQRMGVSCSAFITACNPYSQAIGAEENARRHAALAADLARQGWVFFEGVGQHPDNGWPAEPSFLVLGLTREAASAWGRALQQNAIVHCGVDAVPRLVVLR</sequence>
<dbReference type="AlphaFoldDB" id="A0A1M4SDE7"/>